<evidence type="ECO:0000256" key="1">
    <source>
        <dbReference type="ARBA" id="ARBA00004651"/>
    </source>
</evidence>
<dbReference type="PANTHER" id="PTHR43099:SF6">
    <property type="entry name" value="UPF0053 PROTEIN RV1842C"/>
    <property type="match status" value="1"/>
</dbReference>
<dbReference type="PANTHER" id="PTHR43099">
    <property type="entry name" value="UPF0053 PROTEIN YRKA"/>
    <property type="match status" value="1"/>
</dbReference>
<feature type="domain" description="CBS" evidence="13">
    <location>
        <begin position="222"/>
        <end position="281"/>
    </location>
</feature>
<dbReference type="GO" id="GO:0005886">
    <property type="term" value="C:plasma membrane"/>
    <property type="evidence" value="ECO:0007669"/>
    <property type="project" value="UniProtKB-SubCell"/>
</dbReference>
<feature type="transmembrane region" description="Helical" evidence="12">
    <location>
        <begin position="58"/>
        <end position="78"/>
    </location>
</feature>
<dbReference type="PATRIC" id="fig|1631356.3.peg.2927"/>
<dbReference type="Proteomes" id="UP000037397">
    <property type="component" value="Unassembled WGS sequence"/>
</dbReference>
<keyword evidence="8 10" id="KW-0472">Membrane</keyword>
<dbReference type="InterPro" id="IPR051676">
    <property type="entry name" value="UPF0053_domain"/>
</dbReference>
<dbReference type="Pfam" id="PF00571">
    <property type="entry name" value="CBS"/>
    <property type="match status" value="2"/>
</dbReference>
<comment type="caution">
    <text evidence="15">The sequence shown here is derived from an EMBL/GenBank/DDBJ whole genome shotgun (WGS) entry which is preliminary data.</text>
</comment>
<dbReference type="Gene3D" id="3.10.580.10">
    <property type="entry name" value="CBS-domain"/>
    <property type="match status" value="1"/>
</dbReference>
<dbReference type="InterPro" id="IPR016169">
    <property type="entry name" value="FAD-bd_PCMH_sub2"/>
</dbReference>
<dbReference type="InterPro" id="IPR044751">
    <property type="entry name" value="Ion_transp-like_CBS"/>
</dbReference>
<feature type="transmembrane region" description="Helical" evidence="12">
    <location>
        <begin position="99"/>
        <end position="119"/>
    </location>
</feature>
<keyword evidence="4 10" id="KW-0812">Transmembrane</keyword>
<evidence type="ECO:0000256" key="11">
    <source>
        <dbReference type="SAM" id="MobiDB-lite"/>
    </source>
</evidence>
<keyword evidence="6 10" id="KW-1133">Transmembrane helix</keyword>
<dbReference type="Pfam" id="PF01595">
    <property type="entry name" value="CNNM"/>
    <property type="match status" value="1"/>
</dbReference>
<dbReference type="EMBL" id="LAIR01000002">
    <property type="protein sequence ID" value="KNX38133.1"/>
    <property type="molecule type" value="Genomic_DNA"/>
</dbReference>
<comment type="subcellular location">
    <subcellularLocation>
        <location evidence="1">Cell membrane</location>
        <topology evidence="1">Multi-pass membrane protein</topology>
    </subcellularLocation>
</comment>
<protein>
    <submittedName>
        <fullName evidence="15">Membrane protein</fullName>
    </submittedName>
</protein>
<evidence type="ECO:0000256" key="12">
    <source>
        <dbReference type="SAM" id="Phobius"/>
    </source>
</evidence>
<dbReference type="InterPro" id="IPR005170">
    <property type="entry name" value="Transptr-assoc_dom"/>
</dbReference>
<name>A0A0L6CKT7_9MICO</name>
<dbReference type="Gene3D" id="3.30.465.10">
    <property type="match status" value="1"/>
</dbReference>
<dbReference type="PROSITE" id="PS51371">
    <property type="entry name" value="CBS"/>
    <property type="match status" value="2"/>
</dbReference>
<reference evidence="16" key="1">
    <citation type="submission" date="2015-03" db="EMBL/GenBank/DDBJ databases">
        <title>Luteipulveratus halotolerans sp. nov., a novel actinobacterium (Dermacoccaceae) from Sarawak, Malaysia.</title>
        <authorList>
            <person name="Juboi H."/>
            <person name="Basik A."/>
            <person name="Shamsul S.S."/>
            <person name="Arnold P."/>
            <person name="Schmitt E.K."/>
            <person name="Sanglier J.-J."/>
            <person name="Yeo T."/>
        </authorList>
    </citation>
    <scope>NUCLEOTIDE SEQUENCE [LARGE SCALE GENOMIC DNA]</scope>
    <source>
        <strain evidence="16">C296001</strain>
    </source>
</reference>
<dbReference type="GO" id="GO:0050660">
    <property type="term" value="F:flavin adenine dinucleotide binding"/>
    <property type="evidence" value="ECO:0007669"/>
    <property type="project" value="InterPro"/>
</dbReference>
<keyword evidence="16" id="KW-1185">Reference proteome</keyword>
<dbReference type="PROSITE" id="PS51846">
    <property type="entry name" value="CNNM"/>
    <property type="match status" value="1"/>
</dbReference>
<evidence type="ECO:0000256" key="3">
    <source>
        <dbReference type="ARBA" id="ARBA00022475"/>
    </source>
</evidence>
<sequence length="461" mass="48946">MNITIGLVSILALTLATAYFVAQEFAYVAVDRSRLSQLADDGDAAAARALKVTSRLSFALSGAQLGITVTALLVGYVSEPYLGKGLADLLTDTTGLNEALSLSISVLIALVLSTVIQMVVGELAPKNYAIARPVALARWLSRSTLIYLTVAGPIIRLFDGASTKLLRSVGIEPVEELPHGATPEDLHHIIDESQAGGLLDDDLSHLLDRGLTFRHLTAAEVMTPRVDAVTVDADGTLDDVVEALSSGHSRYPVVGESIDDVVGIVGTPEILSVPADRRGSVRVREVMIEPVRVPSSLALPGVLTALRQAHQQLAVVVDEYGGLDGIISLEDVAEEVVGDIEDEGDVTTQAGDPAYDDGSLPARLRLDEVEDLTGISLPEDDDYDTLGGLVLARLGRVAAVGDEVEVEWTGREGDEPVRRTARIVVRTVQRHVPERVGVSDLGPVTSETDADSTPDHEEASR</sequence>
<dbReference type="InterPro" id="IPR036318">
    <property type="entry name" value="FAD-bd_PCMH-like_sf"/>
</dbReference>
<dbReference type="InterPro" id="IPR002550">
    <property type="entry name" value="CNNM"/>
</dbReference>
<dbReference type="SUPFAM" id="SSF56176">
    <property type="entry name" value="FAD-binding/transporter-associated domain-like"/>
    <property type="match status" value="1"/>
</dbReference>
<dbReference type="STRING" id="1631356.VV01_14820"/>
<evidence type="ECO:0000256" key="8">
    <source>
        <dbReference type="ARBA" id="ARBA00023136"/>
    </source>
</evidence>
<dbReference type="InterPro" id="IPR046342">
    <property type="entry name" value="CBS_dom_sf"/>
</dbReference>
<evidence type="ECO:0000259" key="13">
    <source>
        <dbReference type="PROSITE" id="PS51371"/>
    </source>
</evidence>
<dbReference type="SMART" id="SM00116">
    <property type="entry name" value="CBS"/>
    <property type="match status" value="2"/>
</dbReference>
<feature type="domain" description="CBS" evidence="13">
    <location>
        <begin position="286"/>
        <end position="343"/>
    </location>
</feature>
<organism evidence="15 16">
    <name type="scientific">Luteipulveratus halotolerans</name>
    <dbReference type="NCBI Taxonomy" id="1631356"/>
    <lineage>
        <taxon>Bacteria</taxon>
        <taxon>Bacillati</taxon>
        <taxon>Actinomycetota</taxon>
        <taxon>Actinomycetes</taxon>
        <taxon>Micrococcales</taxon>
        <taxon>Dermacoccaceae</taxon>
        <taxon>Luteipulveratus</taxon>
    </lineage>
</organism>
<dbReference type="SUPFAM" id="SSF54631">
    <property type="entry name" value="CBS-domain pair"/>
    <property type="match status" value="1"/>
</dbReference>
<feature type="region of interest" description="Disordered" evidence="11">
    <location>
        <begin position="436"/>
        <end position="461"/>
    </location>
</feature>
<keyword evidence="3" id="KW-1003">Cell membrane</keyword>
<dbReference type="InterPro" id="IPR000644">
    <property type="entry name" value="CBS_dom"/>
</dbReference>
<evidence type="ECO:0000256" key="7">
    <source>
        <dbReference type="ARBA" id="ARBA00023122"/>
    </source>
</evidence>
<dbReference type="CDD" id="cd04590">
    <property type="entry name" value="CBS_pair_CorC_HlyC_assoc"/>
    <property type="match status" value="1"/>
</dbReference>
<proteinExistence type="inferred from homology"/>
<keyword evidence="5" id="KW-0677">Repeat</keyword>
<evidence type="ECO:0000259" key="14">
    <source>
        <dbReference type="PROSITE" id="PS51846"/>
    </source>
</evidence>
<evidence type="ECO:0000313" key="15">
    <source>
        <dbReference type="EMBL" id="KNX38133.1"/>
    </source>
</evidence>
<evidence type="ECO:0000256" key="5">
    <source>
        <dbReference type="ARBA" id="ARBA00022737"/>
    </source>
</evidence>
<dbReference type="SMART" id="SM01091">
    <property type="entry name" value="CorC_HlyC"/>
    <property type="match status" value="1"/>
</dbReference>
<dbReference type="Pfam" id="PF03471">
    <property type="entry name" value="CorC_HlyC"/>
    <property type="match status" value="1"/>
</dbReference>
<evidence type="ECO:0000256" key="9">
    <source>
        <dbReference type="PROSITE-ProRule" id="PRU00703"/>
    </source>
</evidence>
<dbReference type="RefSeq" id="WP_050670550.1">
    <property type="nucleotide sequence ID" value="NZ_LAIR01000002.1"/>
</dbReference>
<evidence type="ECO:0000256" key="6">
    <source>
        <dbReference type="ARBA" id="ARBA00022989"/>
    </source>
</evidence>
<keyword evidence="7 9" id="KW-0129">CBS domain</keyword>
<dbReference type="OrthoDB" id="110231at2"/>
<gene>
    <name evidence="15" type="ORF">VV01_14820</name>
</gene>
<accession>A0A0L6CKT7</accession>
<evidence type="ECO:0000313" key="16">
    <source>
        <dbReference type="Proteomes" id="UP000037397"/>
    </source>
</evidence>
<evidence type="ECO:0000256" key="2">
    <source>
        <dbReference type="ARBA" id="ARBA00006337"/>
    </source>
</evidence>
<feature type="domain" description="CNNM transmembrane" evidence="14">
    <location>
        <begin position="1"/>
        <end position="203"/>
    </location>
</feature>
<evidence type="ECO:0000256" key="10">
    <source>
        <dbReference type="PROSITE-ProRule" id="PRU01193"/>
    </source>
</evidence>
<comment type="similarity">
    <text evidence="2">Belongs to the UPF0053 family.</text>
</comment>
<evidence type="ECO:0000256" key="4">
    <source>
        <dbReference type="ARBA" id="ARBA00022692"/>
    </source>
</evidence>
<dbReference type="AlphaFoldDB" id="A0A0L6CKT7"/>